<feature type="transmembrane region" description="Helical" evidence="1">
    <location>
        <begin position="46"/>
        <end position="73"/>
    </location>
</feature>
<feature type="transmembrane region" description="Helical" evidence="1">
    <location>
        <begin position="106"/>
        <end position="129"/>
    </location>
</feature>
<keyword evidence="1" id="KW-1133">Transmembrane helix</keyword>
<proteinExistence type="predicted"/>
<keyword evidence="1" id="KW-0472">Membrane</keyword>
<dbReference type="InterPro" id="IPR014535">
    <property type="entry name" value="Hpre_diP_synt_I"/>
</dbReference>
<dbReference type="Pfam" id="PF07456">
    <property type="entry name" value="Hpre_diP_synt_I"/>
    <property type="match status" value="1"/>
</dbReference>
<evidence type="ECO:0000313" key="3">
    <source>
        <dbReference type="Proteomes" id="UP001196408"/>
    </source>
</evidence>
<sequence length="169" mass="18568">MIKHTKVRQLCFLAIFCTISIILNYIEMLFPIYLGIPGAKLGLANIVSLTILLCFGFKYAVGVALLRIFIIGITFTNPYMMLYSLAGGLLSISIMALMVKTHLFSNIVVSIIGGVSHNIGQLLVAFVFFSTSAFVYYLPYLILLGIVSGTVVGIIAQIIYIKIKRHIIG</sequence>
<dbReference type="InterPro" id="IPR010898">
    <property type="entry name" value="Hpre_diP_synth_I"/>
</dbReference>
<dbReference type="Proteomes" id="UP001196408">
    <property type="component" value="Unassembled WGS sequence"/>
</dbReference>
<comment type="caution">
    <text evidence="2">The sequence shown here is derived from an EMBL/GenBank/DDBJ whole genome shotgun (WGS) entry which is preliminary data.</text>
</comment>
<evidence type="ECO:0000313" key="2">
    <source>
        <dbReference type="EMBL" id="MBV3382460.1"/>
    </source>
</evidence>
<evidence type="ECO:0000256" key="1">
    <source>
        <dbReference type="SAM" id="Phobius"/>
    </source>
</evidence>
<organism evidence="2 3">
    <name type="scientific">Catenibacterium mitsuokai</name>
    <dbReference type="NCBI Taxonomy" id="100886"/>
    <lineage>
        <taxon>Bacteria</taxon>
        <taxon>Bacillati</taxon>
        <taxon>Bacillota</taxon>
        <taxon>Erysipelotrichia</taxon>
        <taxon>Erysipelotrichales</taxon>
        <taxon>Coprobacillaceae</taxon>
        <taxon>Catenibacterium</taxon>
    </lineage>
</organism>
<feature type="transmembrane region" description="Helical" evidence="1">
    <location>
        <begin position="135"/>
        <end position="161"/>
    </location>
</feature>
<keyword evidence="1" id="KW-0812">Transmembrane</keyword>
<dbReference type="AlphaFoldDB" id="A0AAW4MQL1"/>
<name>A0AAW4MQL1_9FIRM</name>
<gene>
    <name evidence="2" type="ORF">KSV97_04260</name>
</gene>
<accession>A0AAW4MQL1</accession>
<dbReference type="PIRSF" id="PIRSF027391">
    <property type="entry name" value="Hpre_diP_synt_I"/>
    <property type="match status" value="1"/>
</dbReference>
<protein>
    <submittedName>
        <fullName evidence="2">Gx transporter family protein</fullName>
    </submittedName>
</protein>
<reference evidence="2" key="1">
    <citation type="submission" date="2021-06" db="EMBL/GenBank/DDBJ databases">
        <title>Collection of gut derived symbiotic bacterial strains cultured from healthy donors.</title>
        <authorList>
            <person name="Lin H."/>
            <person name="Littmann E."/>
            <person name="Pamer E.G."/>
        </authorList>
    </citation>
    <scope>NUCLEOTIDE SEQUENCE</scope>
    <source>
        <strain evidence="2">MSK.21.82</strain>
    </source>
</reference>
<dbReference type="EMBL" id="JAHOEF010000018">
    <property type="protein sequence ID" value="MBV3382460.1"/>
    <property type="molecule type" value="Genomic_DNA"/>
</dbReference>
<feature type="transmembrane region" description="Helical" evidence="1">
    <location>
        <begin position="79"/>
        <end position="99"/>
    </location>
</feature>
<feature type="transmembrane region" description="Helical" evidence="1">
    <location>
        <begin position="12"/>
        <end position="34"/>
    </location>
</feature>